<reference evidence="1 2" key="1">
    <citation type="submission" date="2024-08" db="EMBL/GenBank/DDBJ databases">
        <title>Halobellus sp. MBLA0158 whole genome sequence.</title>
        <authorList>
            <person name="Hwang C.Y."/>
            <person name="Cho E.-S."/>
            <person name="Seo M.-J."/>
        </authorList>
    </citation>
    <scope>NUCLEOTIDE SEQUENCE [LARGE SCALE GENOMIC DNA]</scope>
    <source>
        <strain evidence="1 2">MBLA0158</strain>
    </source>
</reference>
<evidence type="ECO:0000313" key="2">
    <source>
        <dbReference type="Proteomes" id="UP001570511"/>
    </source>
</evidence>
<gene>
    <name evidence="1" type="ORF">OS889_05235</name>
</gene>
<dbReference type="Proteomes" id="UP001570511">
    <property type="component" value="Unassembled WGS sequence"/>
</dbReference>
<organism evidence="1 2">
    <name type="scientific">Halobellus rubicundus</name>
    <dbReference type="NCBI Taxonomy" id="2996466"/>
    <lineage>
        <taxon>Archaea</taxon>
        <taxon>Methanobacteriati</taxon>
        <taxon>Methanobacteriota</taxon>
        <taxon>Stenosarchaea group</taxon>
        <taxon>Halobacteria</taxon>
        <taxon>Halobacteriales</taxon>
        <taxon>Haloferacaceae</taxon>
        <taxon>Halobellus</taxon>
    </lineage>
</organism>
<protein>
    <submittedName>
        <fullName evidence="1">Uncharacterized protein</fullName>
    </submittedName>
</protein>
<dbReference type="RefSeq" id="WP_372387927.1">
    <property type="nucleotide sequence ID" value="NZ_JBGNYA010000001.1"/>
</dbReference>
<proteinExistence type="predicted"/>
<accession>A0ABD5MAU2</accession>
<evidence type="ECO:0000313" key="1">
    <source>
        <dbReference type="EMBL" id="MFA1610407.1"/>
    </source>
</evidence>
<dbReference type="EMBL" id="JBGNYA010000001">
    <property type="protein sequence ID" value="MFA1610407.1"/>
    <property type="molecule type" value="Genomic_DNA"/>
</dbReference>
<sequence length="134" mass="14665">MVLEPSAISSSSISIFDSVSDSILTTYVSLVERSASSTVTVTVSPSAYVDESNEIVPGSAAATSTVTTALPNRLNRSSNTREIDRMRSRFIKFYSGRRRRIRYRMVVLSARLSTDSVIDKLGRKNGLPGVTTRL</sequence>
<dbReference type="AlphaFoldDB" id="A0ABD5MAU2"/>
<name>A0ABD5MAU2_9EURY</name>
<keyword evidence="2" id="KW-1185">Reference proteome</keyword>
<comment type="caution">
    <text evidence="1">The sequence shown here is derived from an EMBL/GenBank/DDBJ whole genome shotgun (WGS) entry which is preliminary data.</text>
</comment>